<dbReference type="InterPro" id="IPR003593">
    <property type="entry name" value="AAA+_ATPase"/>
</dbReference>
<evidence type="ECO:0000313" key="10">
    <source>
        <dbReference type="EMBL" id="KAG2279838.1"/>
    </source>
</evidence>
<dbReference type="PROSITE" id="PS50104">
    <property type="entry name" value="TIR"/>
    <property type="match status" value="1"/>
</dbReference>
<feature type="compositionally biased region" description="Acidic residues" evidence="8">
    <location>
        <begin position="1110"/>
        <end position="1123"/>
    </location>
</feature>
<keyword evidence="3" id="KW-0677">Repeat</keyword>
<dbReference type="EMBL" id="JAAMPC010000011">
    <property type="protein sequence ID" value="KAG2279838.1"/>
    <property type="molecule type" value="Genomic_DNA"/>
</dbReference>
<dbReference type="EC" id="3.2.2.6" evidence="1"/>
<sequence length="1168" mass="132751">MASSSSLSRSWLYHVFLSFRGIDVRKGFLSHVLKELKSKGIIPFIDNEIKRGESVGPVLVGAIRQSSVAIVLLSVNYASSSWCLDELVEIMKCREEDQRRVIPIFYEVDPSHVRKQTGDFEKSLMKPVWENKSDNEADLINKVASNITAVLGFTPSKDFDEFVGIGAQITEIKSKLILQSEQVKVIGVVGPPGIGKSTTARVLYNQLSPDFPFSTFLENIRKSFEKPCGNDYQLKLRLHKTLLSQILNQTNIEVHHLGVAREMLSDKKILVVLDDVDCLWQLEEIATQRGWFGPGSIIIITTENRKLLKALRLGTDHIHEMKFPTEEESLQIFCESAFGQKSPDNGFVRLAWEVTRLSGNLPLGLRVMGSYLRGMPMEYWINALPRLRSSLDREIESTLRFSYDSLTEKDKALFLHIACFFSCFYSTVESVKSCLETSDLEVSHGLQGWVKMHSLLQQMGREIVKKQSLEEPGKRQFLMDTTEIIELLDEDTDAGTVLGISFETSEREEIQISKSAFDGMNNLHLSIASSCGFEFLMASERDSRSLKSNESQKLDLSDCGSLKELTSSIGNATKLRVCNLSYFWDLKAPSSIGRLINLQELDLSHCFGLKEFNVCSSLEKLSGCSSLKELNLSNTDIEEMPSSISTWSCLYKLDMSECRNLKEFPNVPDSIEELVLSFTGIKEVPPWIENLFRSCKLIMEGCQRLKTISPNVSKLYNLEFLCLRNYDDRSGYDSPMSYEINIDDCLFEAVIEWGPDLKRSWTLQSDLDVHYIFPVCLPKKALTSPISLRFRGIGFETLPYCIRSPSGLSKLDVTECCELVELPQLPSRKLIQTSPCKYAILPGKKVHEHFTHQATSGSLTINLSPRPLPSSLRFKACILLSQDNINLEDHSDDIDDDEKYESPLTGVSCHFSGKQNGLTVGWGSNQLHHMPCLYPHNLHIFEDSICLNQDYPEAEETTFIELSFVFIFHYKALKTKNVWKVKKCGVRLLEEVVPHCILDKKEIEDEECMGINIEANNENTSGEDEEKEEEEEEDDDDDDDDDEEDEAATLAFLMKKVDINIEANNENASGEDEEKEEEDDDDEEEDEAATLAFLMKKMDINIEANNENASGEDEEKEEYDGEEDKGGGDGDGKGAEEDDYDYDYDYNYDYTYDYGYTYDYNYDYYYNY</sequence>
<reference evidence="10 11" key="1">
    <citation type="submission" date="2020-02" db="EMBL/GenBank/DDBJ databases">
        <authorList>
            <person name="Ma Q."/>
            <person name="Huang Y."/>
            <person name="Song X."/>
            <person name="Pei D."/>
        </authorList>
    </citation>
    <scope>NUCLEOTIDE SEQUENCE [LARGE SCALE GENOMIC DNA]</scope>
    <source>
        <strain evidence="10">Sxm20200214</strain>
        <tissue evidence="10">Leaf</tissue>
    </source>
</reference>
<accession>A0A8X7R276</accession>
<evidence type="ECO:0000256" key="2">
    <source>
        <dbReference type="ARBA" id="ARBA00022614"/>
    </source>
</evidence>
<comment type="catalytic activity">
    <reaction evidence="7">
        <text>NAD(+) + H2O = ADP-D-ribose + nicotinamide + H(+)</text>
        <dbReference type="Rhea" id="RHEA:16301"/>
        <dbReference type="ChEBI" id="CHEBI:15377"/>
        <dbReference type="ChEBI" id="CHEBI:15378"/>
        <dbReference type="ChEBI" id="CHEBI:17154"/>
        <dbReference type="ChEBI" id="CHEBI:57540"/>
        <dbReference type="ChEBI" id="CHEBI:57967"/>
        <dbReference type="EC" id="3.2.2.6"/>
    </reaction>
    <physiologicalReaction direction="left-to-right" evidence="7">
        <dbReference type="Rhea" id="RHEA:16302"/>
    </physiologicalReaction>
</comment>
<comment type="caution">
    <text evidence="10">The sequence shown here is derived from an EMBL/GenBank/DDBJ whole genome shotgun (WGS) entry which is preliminary data.</text>
</comment>
<dbReference type="PRINTS" id="PR00364">
    <property type="entry name" value="DISEASERSIST"/>
</dbReference>
<dbReference type="Pfam" id="PF01582">
    <property type="entry name" value="TIR"/>
    <property type="match status" value="1"/>
</dbReference>
<dbReference type="FunFam" id="3.40.50.10140:FF:000007">
    <property type="entry name" value="Disease resistance protein (TIR-NBS-LRR class)"/>
    <property type="match status" value="1"/>
</dbReference>
<dbReference type="GO" id="GO:0043531">
    <property type="term" value="F:ADP binding"/>
    <property type="evidence" value="ECO:0007669"/>
    <property type="project" value="InterPro"/>
</dbReference>
<evidence type="ECO:0000256" key="5">
    <source>
        <dbReference type="ARBA" id="ARBA00022821"/>
    </source>
</evidence>
<dbReference type="InterPro" id="IPR045344">
    <property type="entry name" value="C-JID"/>
</dbReference>
<dbReference type="Gene3D" id="3.40.50.10140">
    <property type="entry name" value="Toll/interleukin-1 receptor homology (TIR) domain"/>
    <property type="match status" value="1"/>
</dbReference>
<dbReference type="InterPro" id="IPR044974">
    <property type="entry name" value="Disease_R_plants"/>
</dbReference>
<protein>
    <recommendedName>
        <fullName evidence="1">ADP-ribosyl cyclase/cyclic ADP-ribose hydrolase</fullName>
        <ecNumber evidence="1">3.2.2.6</ecNumber>
    </recommendedName>
</protein>
<keyword evidence="6" id="KW-0520">NAD</keyword>
<evidence type="ECO:0000256" key="7">
    <source>
        <dbReference type="ARBA" id="ARBA00047304"/>
    </source>
</evidence>
<dbReference type="Proteomes" id="UP000886595">
    <property type="component" value="Unassembled WGS sequence"/>
</dbReference>
<name>A0A8X7R276_BRACI</name>
<dbReference type="OrthoDB" id="1100476at2759"/>
<evidence type="ECO:0000313" key="11">
    <source>
        <dbReference type="Proteomes" id="UP000886595"/>
    </source>
</evidence>
<dbReference type="PANTHER" id="PTHR11017:SF230">
    <property type="entry name" value="ADP-RIBOSYL CYCLASE_CYCLIC ADP-RIBOSE HYDROLASE"/>
    <property type="match status" value="1"/>
</dbReference>
<feature type="compositionally biased region" description="Basic and acidic residues" evidence="8">
    <location>
        <begin position="1124"/>
        <end position="1135"/>
    </location>
</feature>
<dbReference type="InterPro" id="IPR027417">
    <property type="entry name" value="P-loop_NTPase"/>
</dbReference>
<dbReference type="GO" id="GO:0006952">
    <property type="term" value="P:defense response"/>
    <property type="evidence" value="ECO:0007669"/>
    <property type="project" value="UniProtKB-KW"/>
</dbReference>
<dbReference type="SUPFAM" id="SSF52540">
    <property type="entry name" value="P-loop containing nucleoside triphosphate hydrolases"/>
    <property type="match status" value="1"/>
</dbReference>
<dbReference type="InterPro" id="IPR032675">
    <property type="entry name" value="LRR_dom_sf"/>
</dbReference>
<feature type="compositionally biased region" description="Acidic residues" evidence="8">
    <location>
        <begin position="1069"/>
        <end position="1088"/>
    </location>
</feature>
<dbReference type="SUPFAM" id="SSF52200">
    <property type="entry name" value="Toll/Interleukin receptor TIR domain"/>
    <property type="match status" value="1"/>
</dbReference>
<dbReference type="SMART" id="SM00255">
    <property type="entry name" value="TIR"/>
    <property type="match status" value="1"/>
</dbReference>
<keyword evidence="11" id="KW-1185">Reference proteome</keyword>
<dbReference type="Gene3D" id="3.80.10.10">
    <property type="entry name" value="Ribonuclease Inhibitor"/>
    <property type="match status" value="2"/>
</dbReference>
<keyword evidence="5" id="KW-0611">Plant defense</keyword>
<evidence type="ECO:0000256" key="8">
    <source>
        <dbReference type="SAM" id="MobiDB-lite"/>
    </source>
</evidence>
<dbReference type="PANTHER" id="PTHR11017">
    <property type="entry name" value="LEUCINE-RICH REPEAT-CONTAINING PROTEIN"/>
    <property type="match status" value="1"/>
</dbReference>
<feature type="region of interest" description="Disordered" evidence="8">
    <location>
        <begin position="1062"/>
        <end position="1142"/>
    </location>
</feature>
<dbReference type="Pfam" id="PF20160">
    <property type="entry name" value="C-JID"/>
    <property type="match status" value="1"/>
</dbReference>
<dbReference type="AlphaFoldDB" id="A0A8X7R276"/>
<dbReference type="Pfam" id="PF00931">
    <property type="entry name" value="NB-ARC"/>
    <property type="match status" value="1"/>
</dbReference>
<dbReference type="SMART" id="SM00382">
    <property type="entry name" value="AAA"/>
    <property type="match status" value="1"/>
</dbReference>
<dbReference type="InterPro" id="IPR058192">
    <property type="entry name" value="WHD_ROQ1-like"/>
</dbReference>
<dbReference type="GO" id="GO:0007165">
    <property type="term" value="P:signal transduction"/>
    <property type="evidence" value="ECO:0007669"/>
    <property type="project" value="InterPro"/>
</dbReference>
<evidence type="ECO:0000256" key="3">
    <source>
        <dbReference type="ARBA" id="ARBA00022737"/>
    </source>
</evidence>
<dbReference type="SUPFAM" id="SSF52058">
    <property type="entry name" value="L domain-like"/>
    <property type="match status" value="1"/>
</dbReference>
<gene>
    <name evidence="10" type="ORF">Bca52824_051058</name>
</gene>
<keyword evidence="4" id="KW-0378">Hydrolase</keyword>
<evidence type="ECO:0000256" key="4">
    <source>
        <dbReference type="ARBA" id="ARBA00022801"/>
    </source>
</evidence>
<dbReference type="GO" id="GO:0061809">
    <property type="term" value="F:NAD+ nucleosidase activity, cyclic ADP-ribose generating"/>
    <property type="evidence" value="ECO:0007669"/>
    <property type="project" value="UniProtKB-EC"/>
</dbReference>
<keyword evidence="2" id="KW-0433">Leucine-rich repeat</keyword>
<feature type="domain" description="TIR" evidence="9">
    <location>
        <begin position="11"/>
        <end position="151"/>
    </location>
</feature>
<dbReference type="InterPro" id="IPR035897">
    <property type="entry name" value="Toll_tir_struct_dom_sf"/>
</dbReference>
<dbReference type="InterPro" id="IPR042197">
    <property type="entry name" value="Apaf_helical"/>
</dbReference>
<dbReference type="Gene3D" id="1.10.8.430">
    <property type="entry name" value="Helical domain of apoptotic protease-activating factors"/>
    <property type="match status" value="1"/>
</dbReference>
<organism evidence="10 11">
    <name type="scientific">Brassica carinata</name>
    <name type="common">Ethiopian mustard</name>
    <name type="synonym">Abyssinian cabbage</name>
    <dbReference type="NCBI Taxonomy" id="52824"/>
    <lineage>
        <taxon>Eukaryota</taxon>
        <taxon>Viridiplantae</taxon>
        <taxon>Streptophyta</taxon>
        <taxon>Embryophyta</taxon>
        <taxon>Tracheophyta</taxon>
        <taxon>Spermatophyta</taxon>
        <taxon>Magnoliopsida</taxon>
        <taxon>eudicotyledons</taxon>
        <taxon>Gunneridae</taxon>
        <taxon>Pentapetalae</taxon>
        <taxon>rosids</taxon>
        <taxon>malvids</taxon>
        <taxon>Brassicales</taxon>
        <taxon>Brassicaceae</taxon>
        <taxon>Brassiceae</taxon>
        <taxon>Brassica</taxon>
    </lineage>
</organism>
<proteinExistence type="predicted"/>
<dbReference type="Pfam" id="PF23282">
    <property type="entry name" value="WHD_ROQ1"/>
    <property type="match status" value="1"/>
</dbReference>
<evidence type="ECO:0000256" key="1">
    <source>
        <dbReference type="ARBA" id="ARBA00011982"/>
    </source>
</evidence>
<dbReference type="FunFam" id="1.10.8.430:FF:000002">
    <property type="entry name" value="Disease resistance protein (TIR-NBS-LRR class)"/>
    <property type="match status" value="1"/>
</dbReference>
<evidence type="ECO:0000259" key="9">
    <source>
        <dbReference type="PROSITE" id="PS50104"/>
    </source>
</evidence>
<dbReference type="InterPro" id="IPR002182">
    <property type="entry name" value="NB-ARC"/>
</dbReference>
<dbReference type="Gene3D" id="3.40.50.300">
    <property type="entry name" value="P-loop containing nucleotide triphosphate hydrolases"/>
    <property type="match status" value="1"/>
</dbReference>
<dbReference type="InterPro" id="IPR000157">
    <property type="entry name" value="TIR_dom"/>
</dbReference>
<evidence type="ECO:0000256" key="6">
    <source>
        <dbReference type="ARBA" id="ARBA00023027"/>
    </source>
</evidence>
<dbReference type="FunFam" id="3.40.50.300:FF:001002">
    <property type="entry name" value="Disease resistance protein (TIR-NBS-LRR class)"/>
    <property type="match status" value="1"/>
</dbReference>
<feature type="region of interest" description="Disordered" evidence="8">
    <location>
        <begin position="1010"/>
        <end position="1045"/>
    </location>
</feature>
<feature type="compositionally biased region" description="Acidic residues" evidence="8">
    <location>
        <begin position="1021"/>
        <end position="1045"/>
    </location>
</feature>